<dbReference type="Proteomes" id="UP000215902">
    <property type="component" value="Unassembled WGS sequence"/>
</dbReference>
<reference evidence="9 10" key="1">
    <citation type="submission" date="2017-06" db="EMBL/GenBank/DDBJ databases">
        <title>A platform for efficient transgenesis in Macrostomum lignano, a flatworm model organism for stem cell research.</title>
        <authorList>
            <person name="Berezikov E."/>
        </authorList>
    </citation>
    <scope>NUCLEOTIDE SEQUENCE [LARGE SCALE GENOMIC DNA]</scope>
    <source>
        <strain evidence="9">DV1</strain>
        <tissue evidence="9">Whole organism</tissue>
    </source>
</reference>
<sequence>TTISKSSQPRLANDDDVTTDCDMEIDAGDSRNFNDEDFERNNVEDDAEQEEEEDGQEEEDEEEQPPPELLPELLEWESAAKEVFSNRRLPASVWPAFLVGRLAVTVNQLPQYVAVHYAWRVQRQLAPLAEDNPAGHLADLILIELRLSNMSVAADCYLMSFSAVSIKQHLATRPLSLCLSACAVLRAGYILGGGGLLRGCSDSEMAAKRLEEAIHLAAALSGSVSSALSSALAMLTGKRSSPGGQPATDSPLNALRYLESDCVPLLRRAALRQICPAELVGESGYADLTNAGGLSTLMKVGSAEHTANHADCSTATGRARGTSIGTGNCGGAESWGQLVSLGDYQLRVLREIGRGGFGTVSLVASTKGEFFALKDTRLEGEGSIEEQKELKYLQLLKDSGKVVKLFAHEIRNNRLLLLIEYGDCDFAKFLSANPGLPLSGVAFYWEQMLLCVQAMHSVGCVHMDLKPANFVLCRGLPKLIDLGAAHVLDQSVTSDMLKNEVHATLGFMAPETIVWSPDEKPIFSRKSDVWSLGCILYLMLWGSTPFAHLKDFPSLAYQLRHGRDPVPLPDWLPRHRSDTGFALSTALAACLTGCLIRDRPARFGVKQLLTELRNKS</sequence>
<keyword evidence="3 6" id="KW-0547">Nucleotide-binding</keyword>
<organism evidence="9 10">
    <name type="scientific">Macrostomum lignano</name>
    <dbReference type="NCBI Taxonomy" id="282301"/>
    <lineage>
        <taxon>Eukaryota</taxon>
        <taxon>Metazoa</taxon>
        <taxon>Spiralia</taxon>
        <taxon>Lophotrochozoa</taxon>
        <taxon>Platyhelminthes</taxon>
        <taxon>Rhabditophora</taxon>
        <taxon>Macrostomorpha</taxon>
        <taxon>Macrostomida</taxon>
        <taxon>Macrostomidae</taxon>
        <taxon>Macrostomum</taxon>
    </lineage>
</organism>
<keyword evidence="4" id="KW-0418">Kinase</keyword>
<dbReference type="PROSITE" id="PS00108">
    <property type="entry name" value="PROTEIN_KINASE_ST"/>
    <property type="match status" value="1"/>
</dbReference>
<feature type="binding site" evidence="6">
    <location>
        <position position="374"/>
    </location>
    <ligand>
        <name>ATP</name>
        <dbReference type="ChEBI" id="CHEBI:30616"/>
    </ligand>
</feature>
<evidence type="ECO:0000256" key="5">
    <source>
        <dbReference type="ARBA" id="ARBA00022840"/>
    </source>
</evidence>
<evidence type="ECO:0000256" key="4">
    <source>
        <dbReference type="ARBA" id="ARBA00022777"/>
    </source>
</evidence>
<dbReference type="GO" id="GO:0004674">
    <property type="term" value="F:protein serine/threonine kinase activity"/>
    <property type="evidence" value="ECO:0007669"/>
    <property type="project" value="UniProtKB-KW"/>
</dbReference>
<dbReference type="GO" id="GO:0034501">
    <property type="term" value="P:protein localization to kinetochore"/>
    <property type="evidence" value="ECO:0007669"/>
    <property type="project" value="TreeGrafter"/>
</dbReference>
<evidence type="ECO:0000313" key="10">
    <source>
        <dbReference type="Proteomes" id="UP000215902"/>
    </source>
</evidence>
<keyword evidence="2" id="KW-0808">Transferase</keyword>
<evidence type="ECO:0000256" key="6">
    <source>
        <dbReference type="PROSITE-ProRule" id="PRU10141"/>
    </source>
</evidence>
<feature type="region of interest" description="Disordered" evidence="7">
    <location>
        <begin position="1"/>
        <end position="68"/>
    </location>
</feature>
<dbReference type="GO" id="GO:0000776">
    <property type="term" value="C:kinetochore"/>
    <property type="evidence" value="ECO:0007669"/>
    <property type="project" value="TreeGrafter"/>
</dbReference>
<protein>
    <recommendedName>
        <fullName evidence="8">Protein kinase domain-containing protein</fullName>
    </recommendedName>
</protein>
<evidence type="ECO:0000256" key="2">
    <source>
        <dbReference type="ARBA" id="ARBA00022679"/>
    </source>
</evidence>
<dbReference type="InterPro" id="IPR017441">
    <property type="entry name" value="Protein_kinase_ATP_BS"/>
</dbReference>
<feature type="compositionally biased region" description="Basic and acidic residues" evidence="7">
    <location>
        <begin position="28"/>
        <end position="43"/>
    </location>
</feature>
<dbReference type="PROSITE" id="PS00107">
    <property type="entry name" value="PROTEIN_KINASE_ATP"/>
    <property type="match status" value="1"/>
</dbReference>
<name>A0A267FBM5_9PLAT</name>
<feature type="non-terminal residue" evidence="9">
    <location>
        <position position="1"/>
    </location>
</feature>
<feature type="compositionally biased region" description="Polar residues" evidence="7">
    <location>
        <begin position="1"/>
        <end position="10"/>
    </location>
</feature>
<dbReference type="Gene3D" id="3.30.200.20">
    <property type="entry name" value="Phosphorylase Kinase, domain 1"/>
    <property type="match status" value="1"/>
</dbReference>
<keyword evidence="10" id="KW-1185">Reference proteome</keyword>
<dbReference type="SUPFAM" id="SSF56112">
    <property type="entry name" value="Protein kinase-like (PK-like)"/>
    <property type="match status" value="1"/>
</dbReference>
<evidence type="ECO:0000256" key="3">
    <source>
        <dbReference type="ARBA" id="ARBA00022741"/>
    </source>
</evidence>
<dbReference type="GO" id="GO:0004712">
    <property type="term" value="F:protein serine/threonine/tyrosine kinase activity"/>
    <property type="evidence" value="ECO:0007669"/>
    <property type="project" value="TreeGrafter"/>
</dbReference>
<dbReference type="PANTHER" id="PTHR22974">
    <property type="entry name" value="MIXED LINEAGE PROTEIN KINASE"/>
    <property type="match status" value="1"/>
</dbReference>
<evidence type="ECO:0000256" key="1">
    <source>
        <dbReference type="ARBA" id="ARBA00022527"/>
    </source>
</evidence>
<feature type="compositionally biased region" description="Acidic residues" evidence="7">
    <location>
        <begin position="44"/>
        <end position="65"/>
    </location>
</feature>
<gene>
    <name evidence="9" type="ORF">BOX15_Mlig015005g1</name>
</gene>
<feature type="domain" description="Protein kinase" evidence="8">
    <location>
        <begin position="346"/>
        <end position="616"/>
    </location>
</feature>
<dbReference type="OrthoDB" id="20524at2759"/>
<dbReference type="GO" id="GO:0007059">
    <property type="term" value="P:chromosome segregation"/>
    <property type="evidence" value="ECO:0007669"/>
    <property type="project" value="TreeGrafter"/>
</dbReference>
<dbReference type="STRING" id="282301.A0A267FBM5"/>
<dbReference type="InterPro" id="IPR000719">
    <property type="entry name" value="Prot_kinase_dom"/>
</dbReference>
<keyword evidence="1" id="KW-0723">Serine/threonine-protein kinase</keyword>
<feature type="compositionally biased region" description="Acidic residues" evidence="7">
    <location>
        <begin position="14"/>
        <end position="27"/>
    </location>
</feature>
<dbReference type="EMBL" id="NIVC01001186">
    <property type="protein sequence ID" value="PAA71103.1"/>
    <property type="molecule type" value="Genomic_DNA"/>
</dbReference>
<dbReference type="InterPro" id="IPR008271">
    <property type="entry name" value="Ser/Thr_kinase_AS"/>
</dbReference>
<evidence type="ECO:0000313" key="9">
    <source>
        <dbReference type="EMBL" id="PAA71103.1"/>
    </source>
</evidence>
<dbReference type="PANTHER" id="PTHR22974:SF21">
    <property type="entry name" value="DUAL SPECIFICITY PROTEIN KINASE TTK"/>
    <property type="match status" value="1"/>
</dbReference>
<dbReference type="Gene3D" id="1.10.510.10">
    <property type="entry name" value="Transferase(Phosphotransferase) domain 1"/>
    <property type="match status" value="1"/>
</dbReference>
<dbReference type="GO" id="GO:0005634">
    <property type="term" value="C:nucleus"/>
    <property type="evidence" value="ECO:0007669"/>
    <property type="project" value="TreeGrafter"/>
</dbReference>
<dbReference type="GO" id="GO:0033316">
    <property type="term" value="P:meiotic spindle assembly checkpoint signaling"/>
    <property type="evidence" value="ECO:0007669"/>
    <property type="project" value="TreeGrafter"/>
</dbReference>
<proteinExistence type="predicted"/>
<accession>A0A267FBM5</accession>
<evidence type="ECO:0000256" key="7">
    <source>
        <dbReference type="SAM" id="MobiDB-lite"/>
    </source>
</evidence>
<dbReference type="Pfam" id="PF00069">
    <property type="entry name" value="Pkinase"/>
    <property type="match status" value="1"/>
</dbReference>
<dbReference type="PROSITE" id="PS50011">
    <property type="entry name" value="PROTEIN_KINASE_DOM"/>
    <property type="match status" value="1"/>
</dbReference>
<dbReference type="InterPro" id="IPR011009">
    <property type="entry name" value="Kinase-like_dom_sf"/>
</dbReference>
<evidence type="ECO:0000259" key="8">
    <source>
        <dbReference type="PROSITE" id="PS50011"/>
    </source>
</evidence>
<dbReference type="SMART" id="SM00220">
    <property type="entry name" value="S_TKc"/>
    <property type="match status" value="1"/>
</dbReference>
<keyword evidence="5 6" id="KW-0067">ATP-binding</keyword>
<dbReference type="AlphaFoldDB" id="A0A267FBM5"/>
<comment type="caution">
    <text evidence="9">The sequence shown here is derived from an EMBL/GenBank/DDBJ whole genome shotgun (WGS) entry which is preliminary data.</text>
</comment>
<dbReference type="GO" id="GO:0005524">
    <property type="term" value="F:ATP binding"/>
    <property type="evidence" value="ECO:0007669"/>
    <property type="project" value="UniProtKB-UniRule"/>
</dbReference>
<dbReference type="GO" id="GO:0007094">
    <property type="term" value="P:mitotic spindle assembly checkpoint signaling"/>
    <property type="evidence" value="ECO:0007669"/>
    <property type="project" value="TreeGrafter"/>
</dbReference>